<sequence>MDPYVEKDKKWYQLAFEDALHQMGSFPEGLTSSESALRLEKYGPNKLGDEQPTSRLKVF</sequence>
<evidence type="ECO:0000259" key="1">
    <source>
        <dbReference type="Pfam" id="PF00690"/>
    </source>
</evidence>
<protein>
    <submittedName>
        <fullName evidence="2">Protein containing ATPase, P-type cation-transporter, N-terminal domain</fullName>
        <ecNumber evidence="2">3.6.3.-</ecNumber>
    </submittedName>
</protein>
<organism evidence="2">
    <name type="scientific">sediment metagenome</name>
    <dbReference type="NCBI Taxonomy" id="749907"/>
    <lineage>
        <taxon>unclassified sequences</taxon>
        <taxon>metagenomes</taxon>
        <taxon>ecological metagenomes</taxon>
    </lineage>
</organism>
<dbReference type="InterPro" id="IPR023298">
    <property type="entry name" value="ATPase_P-typ_TM_dom_sf"/>
</dbReference>
<feature type="domain" description="Cation-transporting P-type ATPase N-terminal" evidence="1">
    <location>
        <begin position="11"/>
        <end position="59"/>
    </location>
</feature>
<dbReference type="AlphaFoldDB" id="D9PLH2"/>
<reference evidence="2" key="2">
    <citation type="journal article" date="2011" name="Microb. Ecol.">
        <title>Taxonomic and Functional Metagenomic Profiling of the Microbial Community in the Anoxic Sediment of a Sub-saline Shallow Lake (Laguna de Carrizo, Central Spain).</title>
        <authorList>
            <person name="Ferrer M."/>
            <person name="Guazzaroni M.E."/>
            <person name="Richter M."/>
            <person name="Garcia-Salamanca A."/>
            <person name="Yarza P."/>
            <person name="Suarez-Suarez A."/>
            <person name="Solano J."/>
            <person name="Alcaide M."/>
            <person name="van Dillewijn P."/>
            <person name="Molina-Henares M.A."/>
            <person name="Lopez-Cortes N."/>
            <person name="Al-Ramahi Y."/>
            <person name="Guerrero C."/>
            <person name="Acosta A."/>
            <person name="de Eugenio L.I."/>
            <person name="Martinez V."/>
            <person name="Marques S."/>
            <person name="Rojo F."/>
            <person name="Santero E."/>
            <person name="Genilloud O."/>
            <person name="Perez-Perez J."/>
            <person name="Rossello-Mora R."/>
            <person name="Ramos J.L."/>
        </authorList>
    </citation>
    <scope>NUCLEOTIDE SEQUENCE</scope>
</reference>
<proteinExistence type="predicted"/>
<dbReference type="InterPro" id="IPR004014">
    <property type="entry name" value="ATPase_P-typ_cation-transptr_N"/>
</dbReference>
<accession>D9PLH2</accession>
<comment type="caution">
    <text evidence="2">The sequence shown here is derived from an EMBL/GenBank/DDBJ whole genome shotgun (WGS) entry which is preliminary data.</text>
</comment>
<dbReference type="GO" id="GO:0016787">
    <property type="term" value="F:hydrolase activity"/>
    <property type="evidence" value="ECO:0007669"/>
    <property type="project" value="UniProtKB-KW"/>
</dbReference>
<dbReference type="EC" id="3.6.3.-" evidence="2"/>
<evidence type="ECO:0000313" key="2">
    <source>
        <dbReference type="EMBL" id="EFK95594.1"/>
    </source>
</evidence>
<dbReference type="Pfam" id="PF00690">
    <property type="entry name" value="Cation_ATPase_N"/>
    <property type="match status" value="1"/>
</dbReference>
<dbReference type="SUPFAM" id="SSF81665">
    <property type="entry name" value="Calcium ATPase, transmembrane domain M"/>
    <property type="match status" value="1"/>
</dbReference>
<name>D9PLH2_9ZZZZ</name>
<dbReference type="EMBL" id="ADZX01000727">
    <property type="protein sequence ID" value="EFK95594.1"/>
    <property type="molecule type" value="Genomic_DNA"/>
</dbReference>
<keyword evidence="2" id="KW-0378">Hydrolase</keyword>
<gene>
    <name evidence="2" type="ORF">LDC_2395</name>
</gene>
<reference evidence="2" key="1">
    <citation type="submission" date="2010-07" db="EMBL/GenBank/DDBJ databases">
        <authorList>
            <consortium name="CONSOLIDER consortium CSD2007-00005"/>
            <person name="Guazzaroni M.-E."/>
            <person name="Richter M."/>
            <person name="Garcia-Salamanca A."/>
            <person name="Yarza P."/>
            <person name="Ferrer M."/>
        </authorList>
    </citation>
    <scope>NUCLEOTIDE SEQUENCE</scope>
</reference>